<dbReference type="Gene3D" id="3.30.70.1020">
    <property type="entry name" value="Trehalose-6-phosphate phosphatase related protein, domain 2"/>
    <property type="match status" value="1"/>
</dbReference>
<name>A0A2W2AJ61_9HYPH</name>
<dbReference type="NCBIfam" id="TIGR00685">
    <property type="entry name" value="T6PP"/>
    <property type="match status" value="1"/>
</dbReference>
<dbReference type="AlphaFoldDB" id="A0A2W2AJ61"/>
<dbReference type="EMBL" id="QKVK01000010">
    <property type="protein sequence ID" value="PZF75485.1"/>
    <property type="molecule type" value="Genomic_DNA"/>
</dbReference>
<accession>A0A2W2AJ61</accession>
<dbReference type="Pfam" id="PF02358">
    <property type="entry name" value="Trehalose_PPase"/>
    <property type="match status" value="1"/>
</dbReference>
<dbReference type="RefSeq" id="WP_111200005.1">
    <property type="nucleotide sequence ID" value="NZ_QKVK01000010.1"/>
</dbReference>
<comment type="cofactor">
    <cofactor evidence="4">
        <name>Mg(2+)</name>
        <dbReference type="ChEBI" id="CHEBI:18420"/>
    </cofactor>
</comment>
<dbReference type="InterPro" id="IPR023214">
    <property type="entry name" value="HAD_sf"/>
</dbReference>
<dbReference type="InterPro" id="IPR006379">
    <property type="entry name" value="HAD-SF_hydro_IIB"/>
</dbReference>
<comment type="pathway">
    <text evidence="1 4">Glycan biosynthesis; trehalose biosynthesis.</text>
</comment>
<dbReference type="InterPro" id="IPR003337">
    <property type="entry name" value="Trehalose_PPase"/>
</dbReference>
<keyword evidence="6" id="KW-1185">Reference proteome</keyword>
<dbReference type="GO" id="GO:0005992">
    <property type="term" value="P:trehalose biosynthetic process"/>
    <property type="evidence" value="ECO:0007669"/>
    <property type="project" value="UniProtKB-UniPathway"/>
</dbReference>
<dbReference type="GO" id="GO:0046872">
    <property type="term" value="F:metal ion binding"/>
    <property type="evidence" value="ECO:0007669"/>
    <property type="project" value="UniProtKB-KW"/>
</dbReference>
<evidence type="ECO:0000313" key="6">
    <source>
        <dbReference type="Proteomes" id="UP000248795"/>
    </source>
</evidence>
<evidence type="ECO:0000256" key="1">
    <source>
        <dbReference type="ARBA" id="ARBA00005199"/>
    </source>
</evidence>
<dbReference type="SUPFAM" id="SSF56784">
    <property type="entry name" value="HAD-like"/>
    <property type="match status" value="1"/>
</dbReference>
<keyword evidence="4" id="KW-0460">Magnesium</keyword>
<evidence type="ECO:0000313" key="5">
    <source>
        <dbReference type="EMBL" id="PZF75485.1"/>
    </source>
</evidence>
<reference evidence="6" key="1">
    <citation type="submission" date="2018-06" db="EMBL/GenBank/DDBJ databases">
        <title>Aestuariibacter litoralis strain KCTC 52945T.</title>
        <authorList>
            <person name="Li X."/>
            <person name="Salam N."/>
            <person name="Li J.-L."/>
            <person name="Chen Y.-M."/>
            <person name="Yang Z.-W."/>
            <person name="Zhang L.-Y."/>
            <person name="Han M.-X."/>
            <person name="Xiao M."/>
            <person name="Li W.-J."/>
        </authorList>
    </citation>
    <scope>NUCLEOTIDE SEQUENCE [LARGE SCALE GENOMIC DNA]</scope>
    <source>
        <strain evidence="6">KCTC 52945</strain>
    </source>
</reference>
<dbReference type="EC" id="3.1.3.12" evidence="4"/>
<dbReference type="NCBIfam" id="TIGR01484">
    <property type="entry name" value="HAD-SF-IIB"/>
    <property type="match status" value="1"/>
</dbReference>
<comment type="similarity">
    <text evidence="2 4">Belongs to the trehalose phosphatase family.</text>
</comment>
<comment type="caution">
    <text evidence="5">The sequence shown here is derived from an EMBL/GenBank/DDBJ whole genome shotgun (WGS) entry which is preliminary data.</text>
</comment>
<dbReference type="PANTHER" id="PTHR43768">
    <property type="entry name" value="TREHALOSE 6-PHOSPHATE PHOSPHATASE"/>
    <property type="match status" value="1"/>
</dbReference>
<keyword evidence="4" id="KW-0479">Metal-binding</keyword>
<evidence type="ECO:0000256" key="2">
    <source>
        <dbReference type="ARBA" id="ARBA00008770"/>
    </source>
</evidence>
<comment type="catalytic activity">
    <reaction evidence="4">
        <text>alpha,alpha-trehalose 6-phosphate + H2O = alpha,alpha-trehalose + phosphate</text>
        <dbReference type="Rhea" id="RHEA:23420"/>
        <dbReference type="ChEBI" id="CHEBI:15377"/>
        <dbReference type="ChEBI" id="CHEBI:16551"/>
        <dbReference type="ChEBI" id="CHEBI:43474"/>
        <dbReference type="ChEBI" id="CHEBI:58429"/>
        <dbReference type="EC" id="3.1.3.12"/>
    </reaction>
</comment>
<sequence length="249" mass="25943">MTTRLLRALPPPPHELLAGASLFLDLDGTLVDIAARPDAVQVDQRLLDLLARLSTMLGRRLVVVSGRPAAEVQAFLRGTGVAVVGSHGAELEGHALQQAAPAPPDDMMRSLATFATTHPGVLIETKPFGIAIHYRLAPQAGLAAHALAQHVAALHGFALQPGKQVIEIKYHRITKGDAVRRLMAVAPMQAGRPLFIGDDETDEAGFAAAAALGGDGILVGPPRATQAHFGLAGVAAALAWLEDAMGCLT</sequence>
<dbReference type="UniPathway" id="UPA00299"/>
<dbReference type="Proteomes" id="UP000248795">
    <property type="component" value="Unassembled WGS sequence"/>
</dbReference>
<comment type="function">
    <text evidence="4">Removes the phosphate from trehalose 6-phosphate to produce free trehalose.</text>
</comment>
<dbReference type="GO" id="GO:0004805">
    <property type="term" value="F:trehalose-phosphatase activity"/>
    <property type="evidence" value="ECO:0007669"/>
    <property type="project" value="UniProtKB-EC"/>
</dbReference>
<dbReference type="InterPro" id="IPR036412">
    <property type="entry name" value="HAD-like_sf"/>
</dbReference>
<keyword evidence="3 4" id="KW-0378">Hydrolase</keyword>
<proteinExistence type="inferred from homology"/>
<dbReference type="PANTHER" id="PTHR43768:SF3">
    <property type="entry name" value="TREHALOSE 6-PHOSPHATE PHOSPHATASE"/>
    <property type="match status" value="1"/>
</dbReference>
<protein>
    <recommendedName>
        <fullName evidence="4">Trehalose 6-phosphate phosphatase</fullName>
        <ecNumber evidence="4">3.1.3.12</ecNumber>
    </recommendedName>
</protein>
<organism evidence="5 6">
    <name type="scientific">Aestuariivirga litoralis</name>
    <dbReference type="NCBI Taxonomy" id="2650924"/>
    <lineage>
        <taxon>Bacteria</taxon>
        <taxon>Pseudomonadati</taxon>
        <taxon>Pseudomonadota</taxon>
        <taxon>Alphaproteobacteria</taxon>
        <taxon>Hyphomicrobiales</taxon>
        <taxon>Aestuariivirgaceae</taxon>
        <taxon>Aestuariivirga</taxon>
    </lineage>
</organism>
<dbReference type="Gene3D" id="3.40.50.1000">
    <property type="entry name" value="HAD superfamily/HAD-like"/>
    <property type="match status" value="1"/>
</dbReference>
<gene>
    <name evidence="5" type="primary">otsB</name>
    <name evidence="5" type="ORF">DK847_18395</name>
</gene>
<evidence type="ECO:0000256" key="3">
    <source>
        <dbReference type="ARBA" id="ARBA00022801"/>
    </source>
</evidence>
<evidence type="ECO:0000256" key="4">
    <source>
        <dbReference type="RuleBase" id="RU361117"/>
    </source>
</evidence>
<dbReference type="InterPro" id="IPR044651">
    <property type="entry name" value="OTSB-like"/>
</dbReference>